<name>A0AAE0RPQ2_9BIVA</name>
<proteinExistence type="predicted"/>
<organism evidence="1 2">
    <name type="scientific">Potamilus streckersoni</name>
    <dbReference type="NCBI Taxonomy" id="2493646"/>
    <lineage>
        <taxon>Eukaryota</taxon>
        <taxon>Metazoa</taxon>
        <taxon>Spiralia</taxon>
        <taxon>Lophotrochozoa</taxon>
        <taxon>Mollusca</taxon>
        <taxon>Bivalvia</taxon>
        <taxon>Autobranchia</taxon>
        <taxon>Heteroconchia</taxon>
        <taxon>Palaeoheterodonta</taxon>
        <taxon>Unionida</taxon>
        <taxon>Unionoidea</taxon>
        <taxon>Unionidae</taxon>
        <taxon>Ambleminae</taxon>
        <taxon>Lampsilini</taxon>
        <taxon>Potamilus</taxon>
    </lineage>
</organism>
<dbReference type="AlphaFoldDB" id="A0AAE0RPQ2"/>
<gene>
    <name evidence="1" type="ORF">CHS0354_030530</name>
</gene>
<sequence>MYLTSRQGSKKVILVDYGSSRCIDEDLFIFLNTYASKRPFLPSVRDTLTIKMSEFCSNSSNDWTNVPIEDLRWFKSFQSPMRPNPAISITDCFISTPDR</sequence>
<reference evidence="1" key="1">
    <citation type="journal article" date="2021" name="Genome Biol. Evol.">
        <title>A High-Quality Reference Genome for a Parasitic Bivalve with Doubly Uniparental Inheritance (Bivalvia: Unionida).</title>
        <authorList>
            <person name="Smith C.H."/>
        </authorList>
    </citation>
    <scope>NUCLEOTIDE SEQUENCE</scope>
    <source>
        <strain evidence="1">CHS0354</strain>
    </source>
</reference>
<reference evidence="1" key="2">
    <citation type="journal article" date="2021" name="Genome Biol. Evol.">
        <title>Developing a high-quality reference genome for a parasitic bivalve with doubly uniparental inheritance (Bivalvia: Unionida).</title>
        <authorList>
            <person name="Smith C.H."/>
        </authorList>
    </citation>
    <scope>NUCLEOTIDE SEQUENCE</scope>
    <source>
        <strain evidence="1">CHS0354</strain>
        <tissue evidence="1">Mantle</tissue>
    </source>
</reference>
<dbReference type="EMBL" id="JAEAOA010001813">
    <property type="protein sequence ID" value="KAK3577248.1"/>
    <property type="molecule type" value="Genomic_DNA"/>
</dbReference>
<keyword evidence="2" id="KW-1185">Reference proteome</keyword>
<protein>
    <submittedName>
        <fullName evidence="1">Uncharacterized protein</fullName>
    </submittedName>
</protein>
<comment type="caution">
    <text evidence="1">The sequence shown here is derived from an EMBL/GenBank/DDBJ whole genome shotgun (WGS) entry which is preliminary data.</text>
</comment>
<dbReference type="Proteomes" id="UP001195483">
    <property type="component" value="Unassembled WGS sequence"/>
</dbReference>
<accession>A0AAE0RPQ2</accession>
<reference evidence="1" key="3">
    <citation type="submission" date="2023-05" db="EMBL/GenBank/DDBJ databases">
        <authorList>
            <person name="Smith C.H."/>
        </authorList>
    </citation>
    <scope>NUCLEOTIDE SEQUENCE</scope>
    <source>
        <strain evidence="1">CHS0354</strain>
        <tissue evidence="1">Mantle</tissue>
    </source>
</reference>
<evidence type="ECO:0000313" key="1">
    <source>
        <dbReference type="EMBL" id="KAK3577248.1"/>
    </source>
</evidence>
<evidence type="ECO:0000313" key="2">
    <source>
        <dbReference type="Proteomes" id="UP001195483"/>
    </source>
</evidence>